<evidence type="ECO:0000256" key="2">
    <source>
        <dbReference type="ARBA" id="ARBA00022801"/>
    </source>
</evidence>
<dbReference type="OrthoDB" id="9811121at2"/>
<comment type="catalytic activity">
    <reaction evidence="4">
        <text>a monoamide of a dicarboxylate + H2O = a dicarboxylate + NH4(+)</text>
        <dbReference type="Rhea" id="RHEA:11716"/>
        <dbReference type="ChEBI" id="CHEBI:15377"/>
        <dbReference type="ChEBI" id="CHEBI:28938"/>
        <dbReference type="ChEBI" id="CHEBI:28965"/>
        <dbReference type="ChEBI" id="CHEBI:77450"/>
        <dbReference type="EC" id="3.5.1.3"/>
    </reaction>
</comment>
<organism evidence="7 8">
    <name type="scientific">Winogradskyella thalassocola</name>
    <dbReference type="NCBI Taxonomy" id="262004"/>
    <lineage>
        <taxon>Bacteria</taxon>
        <taxon>Pseudomonadati</taxon>
        <taxon>Bacteroidota</taxon>
        <taxon>Flavobacteriia</taxon>
        <taxon>Flavobacteriales</taxon>
        <taxon>Flavobacteriaceae</taxon>
        <taxon>Winogradskyella</taxon>
    </lineage>
</organism>
<evidence type="ECO:0000313" key="8">
    <source>
        <dbReference type="Proteomes" id="UP000199492"/>
    </source>
</evidence>
<sequence>MNKDLKVAIIQTDLVWENPEENRRVLNDKINAISTNVDLIVLPEMFTSGFTMNPVLVAETMDGDTITWLKEKAKEKEAVIMGSLVISENNNFYNRMVCVEPSGVITTYDKRHTFTLAGEHNVYTAGTEKVMFNYKGWKICPLVCYDLRFPVWARNAEDYDLLIYVANWPKVRINAWDALLKARAIENMTYCIGVNRVGLDGNNHEYSGHSAAFDVLGNRMDNLSENEDAIAIVVLEKDTITKYREKLNFLNDRDDFNLKV</sequence>
<dbReference type="PANTHER" id="PTHR47799">
    <property type="entry name" value="OMEGA-AMIDASE YAFV"/>
    <property type="match status" value="1"/>
</dbReference>
<dbReference type="Gene3D" id="3.60.110.10">
    <property type="entry name" value="Carbon-nitrogen hydrolase"/>
    <property type="match status" value="1"/>
</dbReference>
<dbReference type="InterPro" id="IPR052737">
    <property type="entry name" value="Omega-amidase_YafV"/>
</dbReference>
<dbReference type="EMBL" id="FNCZ01000001">
    <property type="protein sequence ID" value="SDG88151.1"/>
    <property type="molecule type" value="Genomic_DNA"/>
</dbReference>
<dbReference type="PROSITE" id="PS50263">
    <property type="entry name" value="CN_HYDROLASE"/>
    <property type="match status" value="1"/>
</dbReference>
<evidence type="ECO:0000256" key="3">
    <source>
        <dbReference type="ARBA" id="ARBA00039118"/>
    </source>
</evidence>
<accession>A0A1G7XVH9</accession>
<dbReference type="CDD" id="cd07575">
    <property type="entry name" value="Xc-1258_like"/>
    <property type="match status" value="1"/>
</dbReference>
<dbReference type="GO" id="GO:0106008">
    <property type="term" value="F:2-oxoglutaramate amidase activity"/>
    <property type="evidence" value="ECO:0007669"/>
    <property type="project" value="TreeGrafter"/>
</dbReference>
<dbReference type="NCBIfam" id="NF007757">
    <property type="entry name" value="PRK10438.1"/>
    <property type="match status" value="1"/>
</dbReference>
<evidence type="ECO:0000259" key="6">
    <source>
        <dbReference type="PROSITE" id="PS50263"/>
    </source>
</evidence>
<evidence type="ECO:0000256" key="1">
    <source>
        <dbReference type="ARBA" id="ARBA00010613"/>
    </source>
</evidence>
<dbReference type="InterPro" id="IPR036526">
    <property type="entry name" value="C-N_Hydrolase_sf"/>
</dbReference>
<name>A0A1G7XVH9_9FLAO</name>
<dbReference type="FunFam" id="3.60.110.10:FF:000004">
    <property type="entry name" value="Carbon-nitrogen hydrolase"/>
    <property type="match status" value="1"/>
</dbReference>
<dbReference type="InterPro" id="IPR003010">
    <property type="entry name" value="C-N_Hydrolase"/>
</dbReference>
<dbReference type="EC" id="3.5.1.3" evidence="3"/>
<proteinExistence type="inferred from homology"/>
<dbReference type="RefSeq" id="WP_092466312.1">
    <property type="nucleotide sequence ID" value="NZ_FNCZ01000001.1"/>
</dbReference>
<evidence type="ECO:0000256" key="4">
    <source>
        <dbReference type="ARBA" id="ARBA00052904"/>
    </source>
</evidence>
<comment type="similarity">
    <text evidence="1">Belongs to the carbon-nitrogen hydrolase superfamily. NIT1/NIT2 family.</text>
</comment>
<dbReference type="GO" id="GO:0050152">
    <property type="term" value="F:omega-amidase activity"/>
    <property type="evidence" value="ECO:0007669"/>
    <property type="project" value="UniProtKB-EC"/>
</dbReference>
<keyword evidence="8" id="KW-1185">Reference proteome</keyword>
<gene>
    <name evidence="7" type="ORF">SAMN04489796_101841</name>
</gene>
<dbReference type="SUPFAM" id="SSF56317">
    <property type="entry name" value="Carbon-nitrogen hydrolase"/>
    <property type="match status" value="1"/>
</dbReference>
<evidence type="ECO:0000256" key="5">
    <source>
        <dbReference type="ARBA" id="ARBA00072139"/>
    </source>
</evidence>
<dbReference type="STRING" id="262004.SAMN04489796_101841"/>
<dbReference type="Proteomes" id="UP000199492">
    <property type="component" value="Unassembled WGS sequence"/>
</dbReference>
<dbReference type="Pfam" id="PF00795">
    <property type="entry name" value="CN_hydrolase"/>
    <property type="match status" value="1"/>
</dbReference>
<dbReference type="PANTHER" id="PTHR47799:SF1">
    <property type="entry name" value="OMEGA-AMIDASE YAFV"/>
    <property type="match status" value="1"/>
</dbReference>
<evidence type="ECO:0000313" key="7">
    <source>
        <dbReference type="EMBL" id="SDG88151.1"/>
    </source>
</evidence>
<reference evidence="8" key="1">
    <citation type="submission" date="2016-10" db="EMBL/GenBank/DDBJ databases">
        <authorList>
            <person name="Varghese N."/>
            <person name="Submissions S."/>
        </authorList>
    </citation>
    <scope>NUCLEOTIDE SEQUENCE [LARGE SCALE GENOMIC DNA]</scope>
    <source>
        <strain evidence="8">DSM 15363</strain>
    </source>
</reference>
<protein>
    <recommendedName>
        <fullName evidence="5">Omega-amidase YafV</fullName>
        <ecNumber evidence="3">3.5.1.3</ecNumber>
    </recommendedName>
</protein>
<feature type="domain" description="CN hydrolase" evidence="6">
    <location>
        <begin position="5"/>
        <end position="239"/>
    </location>
</feature>
<keyword evidence="2 7" id="KW-0378">Hydrolase</keyword>
<dbReference type="AlphaFoldDB" id="A0A1G7XVH9"/>